<dbReference type="InterPro" id="IPR029062">
    <property type="entry name" value="Class_I_gatase-like"/>
</dbReference>
<accession>A0AAW3ZV91</accession>
<evidence type="ECO:0000313" key="3">
    <source>
        <dbReference type="Proteomes" id="UP000650616"/>
    </source>
</evidence>
<dbReference type="EMBL" id="JADBHS010000006">
    <property type="protein sequence ID" value="MBE2986297.1"/>
    <property type="molecule type" value="Genomic_DNA"/>
</dbReference>
<sequence>MKVGILLYDKVNLLNFAQIHSFLRTFEKISVKTYAFKAEIIDESGIRLHPEIYGESLYGIDMMVVPDGIGALSLRYDEIFLSWVRSGSSARIKMCFDLGALVFGGAGFLIGKEACIRGGYKNALSEYCMVNEAKLCDVDGVISASEWGEETRSRLVEILG</sequence>
<name>A0AAW3ZV91_9BACT</name>
<dbReference type="RefSeq" id="WP_169937834.1">
    <property type="nucleotide sequence ID" value="NZ_CP012545.1"/>
</dbReference>
<dbReference type="EMBL" id="LIWG01000009">
    <property type="protein sequence ID" value="MBE3608562.1"/>
    <property type="molecule type" value="Genomic_DNA"/>
</dbReference>
<dbReference type="SUPFAM" id="SSF52317">
    <property type="entry name" value="Class I glutamine amidotransferase-like"/>
    <property type="match status" value="1"/>
</dbReference>
<reference evidence="2 3" key="1">
    <citation type="submission" date="2015-08" db="EMBL/GenBank/DDBJ databases">
        <title>Comparative genomics of the Campylobacter concisus group.</title>
        <authorList>
            <person name="Yee E."/>
            <person name="Chapman M.H."/>
            <person name="Huynh S."/>
            <person name="Bono J.L."/>
            <person name="On S.L."/>
            <person name="St Leger J."/>
            <person name="Foster G."/>
            <person name="Parker C.T."/>
            <person name="Miller W.G."/>
        </authorList>
    </citation>
    <scope>NUCLEOTIDE SEQUENCE [LARGE SCALE GENOMIC DNA]</scope>
    <source>
        <strain evidence="2 3">RM9337</strain>
    </source>
</reference>
<comment type="caution">
    <text evidence="2">The sequence shown here is derived from an EMBL/GenBank/DDBJ whole genome shotgun (WGS) entry which is preliminary data.</text>
</comment>
<gene>
    <name evidence="1" type="ORF">CCAL12919_03995</name>
    <name evidence="2" type="ORF">CCAL9337_07490</name>
</gene>
<dbReference type="Gene3D" id="3.40.50.880">
    <property type="match status" value="1"/>
</dbReference>
<protein>
    <recommendedName>
        <fullName evidence="5">DUF4066 domain protein</fullName>
    </recommendedName>
</protein>
<keyword evidence="3" id="KW-1185">Reference proteome</keyword>
<reference evidence="1 4" key="2">
    <citation type="submission" date="2020-10" db="EMBL/GenBank/DDBJ databases">
        <title>Campylobacter californiensis sp. nov. isolated from cattle and feral swine in California.</title>
        <authorList>
            <person name="Miller W.G."/>
        </authorList>
    </citation>
    <scope>NUCLEOTIDE SEQUENCE [LARGE SCALE GENOMIC DNA]</scope>
    <source>
        <strain evidence="1 4">RM12919</strain>
    </source>
</reference>
<evidence type="ECO:0000313" key="1">
    <source>
        <dbReference type="EMBL" id="MBE2986297.1"/>
    </source>
</evidence>
<dbReference type="Proteomes" id="UP000650616">
    <property type="component" value="Unassembled WGS sequence"/>
</dbReference>
<dbReference type="Proteomes" id="UP001318760">
    <property type="component" value="Unassembled WGS sequence"/>
</dbReference>
<evidence type="ECO:0000313" key="2">
    <source>
        <dbReference type="EMBL" id="MBE3608562.1"/>
    </source>
</evidence>
<evidence type="ECO:0000313" key="4">
    <source>
        <dbReference type="Proteomes" id="UP001318760"/>
    </source>
</evidence>
<proteinExistence type="predicted"/>
<organism evidence="2 3">
    <name type="scientific">Campylobacter californiensis</name>
    <dbReference type="NCBI Taxonomy" id="1032243"/>
    <lineage>
        <taxon>Bacteria</taxon>
        <taxon>Pseudomonadati</taxon>
        <taxon>Campylobacterota</taxon>
        <taxon>Epsilonproteobacteria</taxon>
        <taxon>Campylobacterales</taxon>
        <taxon>Campylobacteraceae</taxon>
        <taxon>Campylobacter</taxon>
    </lineage>
</organism>
<evidence type="ECO:0008006" key="5">
    <source>
        <dbReference type="Google" id="ProtNLM"/>
    </source>
</evidence>
<dbReference type="AlphaFoldDB" id="A0AAW3ZV91"/>